<sequence length="73" mass="7865">MLKLASDQSEVLLEGLEEATGCTPSTLLLGNIYRVSKGAGESQLLLKQGKTQQPITTVVEGDIIIKPTFRTSF</sequence>
<dbReference type="Proteomes" id="UP000002384">
    <property type="component" value="Plasmid pP742402"/>
</dbReference>
<dbReference type="AlphaFoldDB" id="B7KMD8"/>
<dbReference type="HOGENOM" id="CLU_2698478_0_0_3"/>
<proteinExistence type="predicted"/>
<keyword evidence="1" id="KW-0614">Plasmid</keyword>
<protein>
    <submittedName>
        <fullName evidence="1">Uncharacterized protein</fullName>
    </submittedName>
</protein>
<name>B7KMD8_GLOC7</name>
<gene>
    <name evidence="1" type="ordered locus">PCC7424_5380</name>
</gene>
<geneLocation type="plasmid" evidence="1 2">
    <name>pP742402</name>
</geneLocation>
<accession>B7KMD8</accession>
<organism evidence="1 2">
    <name type="scientific">Gloeothece citriformis (strain PCC 7424)</name>
    <name type="common">Cyanothece sp. (strain PCC 7424)</name>
    <dbReference type="NCBI Taxonomy" id="65393"/>
    <lineage>
        <taxon>Bacteria</taxon>
        <taxon>Bacillati</taxon>
        <taxon>Cyanobacteriota</taxon>
        <taxon>Cyanophyceae</taxon>
        <taxon>Oscillatoriophycideae</taxon>
        <taxon>Chroococcales</taxon>
        <taxon>Aphanothecaceae</taxon>
        <taxon>Gloeothece</taxon>
        <taxon>Gloeothece citriformis</taxon>
    </lineage>
</organism>
<dbReference type="EMBL" id="CP001293">
    <property type="protein sequence ID" value="ACK73960.1"/>
    <property type="molecule type" value="Genomic_DNA"/>
</dbReference>
<evidence type="ECO:0000313" key="2">
    <source>
        <dbReference type="Proteomes" id="UP000002384"/>
    </source>
</evidence>
<dbReference type="RefSeq" id="WP_012599467.1">
    <property type="nucleotide sequence ID" value="NC_011737.1"/>
</dbReference>
<evidence type="ECO:0000313" key="1">
    <source>
        <dbReference type="EMBL" id="ACK73960.1"/>
    </source>
</evidence>
<reference evidence="2" key="1">
    <citation type="journal article" date="2011" name="MBio">
        <title>Novel metabolic attributes of the genus Cyanothece, comprising a group of unicellular nitrogen-fixing Cyanobacteria.</title>
        <authorList>
            <person name="Bandyopadhyay A."/>
            <person name="Elvitigala T."/>
            <person name="Welsh E."/>
            <person name="Stockel J."/>
            <person name="Liberton M."/>
            <person name="Min H."/>
            <person name="Sherman L.A."/>
            <person name="Pakrasi H.B."/>
        </authorList>
    </citation>
    <scope>NUCLEOTIDE SEQUENCE [LARGE SCALE GENOMIC DNA]</scope>
    <source>
        <strain evidence="2">PCC 7424</strain>
        <plasmid evidence="2">pP742402</plasmid>
    </source>
</reference>
<keyword evidence="2" id="KW-1185">Reference proteome</keyword>
<dbReference type="KEGG" id="cyc:PCC7424_5380"/>